<protein>
    <recommendedName>
        <fullName evidence="1">Saccharopine dehydrogenase NADP binding domain-containing protein</fullName>
    </recommendedName>
</protein>
<dbReference type="PANTHER" id="PTHR43781:SF1">
    <property type="entry name" value="SACCHAROPINE DEHYDROGENASE"/>
    <property type="match status" value="1"/>
</dbReference>
<sequence length="336" mass="37721">MDARNKIMIIGGHGKVGQYITRALRDQSLILVGRNEGKIRSFLNKENMQAKIYTMDIDAIDFTAVQHVFCVIVCVDQDNTKLVTYCDKHAIHYMDVTANSDYIEKIQQLQLSGNSNILLGVGLAPGLTNLLAKKFVQTHPFAKDIEIQLILGLGEKHGDAAIKWTLDNFIKDYSHKTLGKIRPYMKKSSVMIHGKKLRTYNFNFVDQHMLNRAYQDKSFTTYLGFDQSRITALIYGVKMIGFLQLLRYKTFYGIVETFFRNPKFGSDIFIASIQSQGHVLCAIGHDEGRFTGLIAGEVAKRFVGMDLKGGLLGIADVISLDEVVENEMFGLASASE</sequence>
<dbReference type="SUPFAM" id="SSF51735">
    <property type="entry name" value="NAD(P)-binding Rossmann-fold domains"/>
    <property type="match status" value="1"/>
</dbReference>
<evidence type="ECO:0000313" key="2">
    <source>
        <dbReference type="EMBL" id="KAB1438492.1"/>
    </source>
</evidence>
<dbReference type="AlphaFoldDB" id="A0A7V7QKU0"/>
<dbReference type="RefSeq" id="WP_151146022.1">
    <property type="nucleotide sequence ID" value="NZ_WAGX01000005.1"/>
</dbReference>
<dbReference type="Gene3D" id="3.40.50.720">
    <property type="entry name" value="NAD(P)-binding Rossmann-like Domain"/>
    <property type="match status" value="1"/>
</dbReference>
<dbReference type="OrthoDB" id="1910498at2"/>
<reference evidence="2 3" key="1">
    <citation type="submission" date="2019-09" db="EMBL/GenBank/DDBJ databases">
        <authorList>
            <person name="Valk L.C."/>
        </authorList>
    </citation>
    <scope>NUCLEOTIDE SEQUENCE [LARGE SCALE GENOMIC DNA]</scope>
    <source>
        <strain evidence="2">GalUA</strain>
    </source>
</reference>
<organism evidence="2 3">
    <name type="scientific">Candidatus Galacturonatibacter soehngenii</name>
    <dbReference type="NCBI Taxonomy" id="2307010"/>
    <lineage>
        <taxon>Bacteria</taxon>
        <taxon>Bacillati</taxon>
        <taxon>Bacillota</taxon>
        <taxon>Clostridia</taxon>
        <taxon>Lachnospirales</taxon>
        <taxon>Lachnospiraceae</taxon>
        <taxon>Candidatus Galacturonatibacter</taxon>
    </lineage>
</organism>
<reference evidence="2 3" key="2">
    <citation type="submission" date="2020-02" db="EMBL/GenBank/DDBJ databases">
        <title>Candidatus Galacturonibacter soehngenii shows hetero-acetogenic catabolism of galacturonic acid but lacks a canonical carbon monoxide dehydrogenase/acetyl-CoA synthase complex.</title>
        <authorList>
            <person name="Diender M."/>
            <person name="Stouten G.R."/>
            <person name="Petersen J.F."/>
            <person name="Nielsen P.H."/>
            <person name="Dueholm M.S."/>
            <person name="Pronk J.T."/>
            <person name="Van Loosdrecht M.C.M."/>
        </authorList>
    </citation>
    <scope>NUCLEOTIDE SEQUENCE [LARGE SCALE GENOMIC DNA]</scope>
    <source>
        <strain evidence="2">GalUA</strain>
    </source>
</reference>
<accession>A0A7V7QKU0</accession>
<comment type="caution">
    <text evidence="2">The sequence shown here is derived from an EMBL/GenBank/DDBJ whole genome shotgun (WGS) entry which is preliminary data.</text>
</comment>
<dbReference type="Proteomes" id="UP000461768">
    <property type="component" value="Unassembled WGS sequence"/>
</dbReference>
<dbReference type="Pfam" id="PF03435">
    <property type="entry name" value="Sacchrp_dh_NADP"/>
    <property type="match status" value="1"/>
</dbReference>
<dbReference type="PANTHER" id="PTHR43781">
    <property type="entry name" value="SACCHAROPINE DEHYDROGENASE"/>
    <property type="match status" value="1"/>
</dbReference>
<name>A0A7V7QKU0_9FIRM</name>
<gene>
    <name evidence="2" type="ORF">F7O84_13205</name>
</gene>
<keyword evidence="3" id="KW-1185">Reference proteome</keyword>
<dbReference type="InterPro" id="IPR005097">
    <property type="entry name" value="Sacchrp_dh_NADP-bd"/>
</dbReference>
<feature type="domain" description="Saccharopine dehydrogenase NADP binding" evidence="1">
    <location>
        <begin position="7"/>
        <end position="106"/>
    </location>
</feature>
<evidence type="ECO:0000259" key="1">
    <source>
        <dbReference type="Pfam" id="PF03435"/>
    </source>
</evidence>
<dbReference type="EMBL" id="WAGX01000005">
    <property type="protein sequence ID" value="KAB1438492.1"/>
    <property type="molecule type" value="Genomic_DNA"/>
</dbReference>
<proteinExistence type="predicted"/>
<dbReference type="InterPro" id="IPR036291">
    <property type="entry name" value="NAD(P)-bd_dom_sf"/>
</dbReference>
<evidence type="ECO:0000313" key="3">
    <source>
        <dbReference type="Proteomes" id="UP000461768"/>
    </source>
</evidence>